<dbReference type="Proteomes" id="UP000006860">
    <property type="component" value="Chromosome"/>
</dbReference>
<name>F0SQE9_RUBBR</name>
<feature type="domain" description="Cytochrome C Planctomycete-type" evidence="4">
    <location>
        <begin position="53"/>
        <end position="115"/>
    </location>
</feature>
<evidence type="ECO:0000313" key="5">
    <source>
        <dbReference type="EMBL" id="ADY57924.1"/>
    </source>
</evidence>
<dbReference type="InterPro" id="IPR022655">
    <property type="entry name" value="DUF1553"/>
</dbReference>
<dbReference type="InterPro" id="IPR011444">
    <property type="entry name" value="DUF1549"/>
</dbReference>
<dbReference type="InterPro" id="IPR036909">
    <property type="entry name" value="Cyt_c-like_dom_sf"/>
</dbReference>
<evidence type="ECO:0000256" key="1">
    <source>
        <dbReference type="SAM" id="SignalP"/>
    </source>
</evidence>
<accession>F0SQE9</accession>
<dbReference type="EMBL" id="CP002546">
    <property type="protein sequence ID" value="ADY57924.1"/>
    <property type="molecule type" value="Genomic_DNA"/>
</dbReference>
<dbReference type="HOGENOM" id="CLU_005632_1_0_0"/>
<protein>
    <recommendedName>
        <fullName evidence="7">Cytochrome c domain-containing protein</fullName>
    </recommendedName>
</protein>
<sequence>MAFSRQIRFLICLLATFPLAVSSSAVNAEDKEAGEAAERLFVRRVWPLLNEKCLACHGDDVETREGGLDLSQRAGVLQGGDSGEPALIPNQAEESSLYLAATWKHDLWSPMPPKEAEKLTPEQLGWVKDWINGGAPWPDATEREEIAAANEGKWSAEDGIPMQTSGGLSDDWTNRKYRPEDLWAYQPVQQVDVSLRGPEQNPIDWLVERELPAGLPTADRADRLTLIRRASFDLTGLPPSPAEIEQFVNDPRSDQAAFGAVVERLLASPHYGERMAQHWLDVVRYADSSGFANDYERGNAWRYRDYVTRAFNEDKPYDQFVREQLAGDELDADDPELLVATGFLRMGPWELTGMEVPKVARQRFLDDVTNSVGETFLAHALQCARCHDHKFDPVPTRDYYGIQAVFATTQLAERAAEFLPEENRTGFDEKRYLDVRRAEYNQILQKLDDVLLDNAAAWFAENDISPKLWNEILAELRGRGKTTGLFGAVRNEMRKRDIPESQFPSRHVGFTPDQFGLERVARKGLSRLGWEFDRYRPFALAVYSGRTPNLKAVYSPLRMPQNAMKKGELEETCILTGGDPFANGTPVDPSVLSVVDGGNSPDIPDTISGRRKAFAEWITSSENPLTPRVMVNRLWLWHFGQPIAGNPNNFGATGKKPTHPELLDWLASVLKESGWSVKAMHRVIMNSEAYCRSSAHPIPSAVEELDPLGVSYAVFQPRRLTAEEMRDAMLAITGELNTSLGGIPCRPEINAEAALQPRQVMGAFASAWIPNPKPEDRHRRSLYALRLRGLPVPAFDVFNAPSPDFSCEFRQASTVTPQVFTLFNGLSSHRRALVLANRVLQETDSDAAAVSRCFELTYGRLPSKEERQLCLAHWRDMERHLPEEAVDFPLPPTEVTRDAVEENTGQPFSFAETLHSNADFIPDLQPSETDRHTRALADVCLALFNSNEFVYVY</sequence>
<feature type="signal peptide" evidence="1">
    <location>
        <begin position="1"/>
        <end position="28"/>
    </location>
</feature>
<dbReference type="AlphaFoldDB" id="F0SQE9"/>
<dbReference type="STRING" id="756272.Plabr_0295"/>
<keyword evidence="1" id="KW-0732">Signal</keyword>
<dbReference type="SUPFAM" id="SSF46626">
    <property type="entry name" value="Cytochrome c"/>
    <property type="match status" value="1"/>
</dbReference>
<dbReference type="KEGG" id="pbs:Plabr_0295"/>
<gene>
    <name evidence="5" type="ordered locus">Plabr_0295</name>
</gene>
<dbReference type="GO" id="GO:0009055">
    <property type="term" value="F:electron transfer activity"/>
    <property type="evidence" value="ECO:0007669"/>
    <property type="project" value="InterPro"/>
</dbReference>
<evidence type="ECO:0000313" key="6">
    <source>
        <dbReference type="Proteomes" id="UP000006860"/>
    </source>
</evidence>
<feature type="domain" description="DUF1553" evidence="3">
    <location>
        <begin position="610"/>
        <end position="873"/>
    </location>
</feature>
<dbReference type="InterPro" id="IPR011429">
    <property type="entry name" value="Cyt_c_Planctomycete-type"/>
</dbReference>
<evidence type="ECO:0000259" key="3">
    <source>
        <dbReference type="Pfam" id="PF07587"/>
    </source>
</evidence>
<dbReference type="RefSeq" id="WP_013626668.1">
    <property type="nucleotide sequence ID" value="NC_015174.1"/>
</dbReference>
<dbReference type="Pfam" id="PF07583">
    <property type="entry name" value="PSCyt2"/>
    <property type="match status" value="1"/>
</dbReference>
<evidence type="ECO:0008006" key="7">
    <source>
        <dbReference type="Google" id="ProtNLM"/>
    </source>
</evidence>
<dbReference type="eggNOG" id="COG2010">
    <property type="taxonomic scope" value="Bacteria"/>
</dbReference>
<dbReference type="PANTHER" id="PTHR35889">
    <property type="entry name" value="CYCLOINULO-OLIGOSACCHARIDE FRUCTANOTRANSFERASE-RELATED"/>
    <property type="match status" value="1"/>
</dbReference>
<evidence type="ECO:0000259" key="4">
    <source>
        <dbReference type="Pfam" id="PF07635"/>
    </source>
</evidence>
<evidence type="ECO:0000259" key="2">
    <source>
        <dbReference type="Pfam" id="PF07583"/>
    </source>
</evidence>
<dbReference type="Pfam" id="PF07635">
    <property type="entry name" value="PSCyt1"/>
    <property type="match status" value="1"/>
</dbReference>
<reference evidence="6" key="1">
    <citation type="submission" date="2011-02" db="EMBL/GenBank/DDBJ databases">
        <title>The complete genome of Planctomyces brasiliensis DSM 5305.</title>
        <authorList>
            <person name="Lucas S."/>
            <person name="Copeland A."/>
            <person name="Lapidus A."/>
            <person name="Bruce D."/>
            <person name="Goodwin L."/>
            <person name="Pitluck S."/>
            <person name="Kyrpides N."/>
            <person name="Mavromatis K."/>
            <person name="Pagani I."/>
            <person name="Ivanova N."/>
            <person name="Ovchinnikova G."/>
            <person name="Lu M."/>
            <person name="Detter J.C."/>
            <person name="Han C."/>
            <person name="Land M."/>
            <person name="Hauser L."/>
            <person name="Markowitz V."/>
            <person name="Cheng J.-F."/>
            <person name="Hugenholtz P."/>
            <person name="Woyke T."/>
            <person name="Wu D."/>
            <person name="Tindall B."/>
            <person name="Pomrenke H.G."/>
            <person name="Brambilla E."/>
            <person name="Klenk H.-P."/>
            <person name="Eisen J.A."/>
        </authorList>
    </citation>
    <scope>NUCLEOTIDE SEQUENCE [LARGE SCALE GENOMIC DNA]</scope>
    <source>
        <strain evidence="6">ATCC 49424 / DSM 5305 / JCM 21570 / NBRC 103401 / IFAM 1448</strain>
    </source>
</reference>
<feature type="domain" description="DUF1549" evidence="2">
    <location>
        <begin position="202"/>
        <end position="410"/>
    </location>
</feature>
<dbReference type="PANTHER" id="PTHR35889:SF3">
    <property type="entry name" value="F-BOX DOMAIN-CONTAINING PROTEIN"/>
    <property type="match status" value="1"/>
</dbReference>
<dbReference type="GO" id="GO:0020037">
    <property type="term" value="F:heme binding"/>
    <property type="evidence" value="ECO:0007669"/>
    <property type="project" value="InterPro"/>
</dbReference>
<proteinExistence type="predicted"/>
<feature type="chain" id="PRO_5003260758" description="Cytochrome c domain-containing protein" evidence="1">
    <location>
        <begin position="29"/>
        <end position="953"/>
    </location>
</feature>
<organism evidence="5 6">
    <name type="scientific">Rubinisphaera brasiliensis (strain ATCC 49424 / DSM 5305 / JCM 21570 / IAM 15109 / NBRC 103401 / IFAM 1448)</name>
    <name type="common">Planctomyces brasiliensis</name>
    <dbReference type="NCBI Taxonomy" id="756272"/>
    <lineage>
        <taxon>Bacteria</taxon>
        <taxon>Pseudomonadati</taxon>
        <taxon>Planctomycetota</taxon>
        <taxon>Planctomycetia</taxon>
        <taxon>Planctomycetales</taxon>
        <taxon>Planctomycetaceae</taxon>
        <taxon>Rubinisphaera</taxon>
    </lineage>
</organism>
<dbReference type="Pfam" id="PF07587">
    <property type="entry name" value="PSD1"/>
    <property type="match status" value="1"/>
</dbReference>
<keyword evidence="6" id="KW-1185">Reference proteome</keyword>